<dbReference type="PROSITE" id="PS51257">
    <property type="entry name" value="PROKAR_LIPOPROTEIN"/>
    <property type="match status" value="1"/>
</dbReference>
<dbReference type="Proteomes" id="UP001259492">
    <property type="component" value="Unassembled WGS sequence"/>
</dbReference>
<protein>
    <recommendedName>
        <fullName evidence="3">Lipoprotein</fullName>
    </recommendedName>
</protein>
<organism evidence="1 2">
    <name type="scientific">Microcosmobacter mediterraneus</name>
    <dbReference type="NCBI Taxonomy" id="3075607"/>
    <lineage>
        <taxon>Bacteria</taxon>
        <taxon>Pseudomonadati</taxon>
        <taxon>Bacteroidota</taxon>
        <taxon>Flavobacteriia</taxon>
        <taxon>Flavobacteriales</taxon>
        <taxon>Flavobacteriaceae</taxon>
        <taxon>Microcosmobacter</taxon>
    </lineage>
</organism>
<name>A0ABU2YIC8_9FLAO</name>
<sequence>MKYLLLILPFTIALSCNSVKKNMNSKDSITKIVTTCPEDGICSFKTTSNKSFKILKDEFNSTYPSIKDGDNLLLEFQYERNKIPNVADSGYIEQVFIELNTNDIPENLVDENLQNVKLSFARLCFCRGQTGYYKITEGNLNIEKINDKIFNLNLEFTCNEVPQVITKINETFTIEY</sequence>
<comment type="caution">
    <text evidence="1">The sequence shown here is derived from an EMBL/GenBank/DDBJ whole genome shotgun (WGS) entry which is preliminary data.</text>
</comment>
<keyword evidence="2" id="KW-1185">Reference proteome</keyword>
<dbReference type="EMBL" id="JAVRIA010000002">
    <property type="protein sequence ID" value="MDT0557930.1"/>
    <property type="molecule type" value="Genomic_DNA"/>
</dbReference>
<reference evidence="1 2" key="1">
    <citation type="submission" date="2023-09" db="EMBL/GenBank/DDBJ databases">
        <authorList>
            <person name="Rey-Velasco X."/>
        </authorList>
    </citation>
    <scope>NUCLEOTIDE SEQUENCE [LARGE SCALE GENOMIC DNA]</scope>
    <source>
        <strain evidence="1 2">W332</strain>
    </source>
</reference>
<evidence type="ECO:0000313" key="1">
    <source>
        <dbReference type="EMBL" id="MDT0557930.1"/>
    </source>
</evidence>
<gene>
    <name evidence="1" type="ORF">RM697_04690</name>
</gene>
<evidence type="ECO:0000313" key="2">
    <source>
        <dbReference type="Proteomes" id="UP001259492"/>
    </source>
</evidence>
<accession>A0ABU2YIC8</accession>
<evidence type="ECO:0008006" key="3">
    <source>
        <dbReference type="Google" id="ProtNLM"/>
    </source>
</evidence>
<proteinExistence type="predicted"/>
<dbReference type="RefSeq" id="WP_311426704.1">
    <property type="nucleotide sequence ID" value="NZ_JAVRIA010000002.1"/>
</dbReference>